<keyword evidence="2" id="KW-1185">Reference proteome</keyword>
<dbReference type="EMBL" id="BFEA01000073">
    <property type="protein sequence ID" value="GBG66354.1"/>
    <property type="molecule type" value="Genomic_DNA"/>
</dbReference>
<gene>
    <name evidence="1" type="ORF">CBR_g60005</name>
</gene>
<reference evidence="1 2" key="1">
    <citation type="journal article" date="2018" name="Cell">
        <title>The Chara Genome: Secondary Complexity and Implications for Plant Terrestrialization.</title>
        <authorList>
            <person name="Nishiyama T."/>
            <person name="Sakayama H."/>
            <person name="Vries J.D."/>
            <person name="Buschmann H."/>
            <person name="Saint-Marcoux D."/>
            <person name="Ullrich K.K."/>
            <person name="Haas F.B."/>
            <person name="Vanderstraeten L."/>
            <person name="Becker D."/>
            <person name="Lang D."/>
            <person name="Vosolsobe S."/>
            <person name="Rombauts S."/>
            <person name="Wilhelmsson P.K.I."/>
            <person name="Janitza P."/>
            <person name="Kern R."/>
            <person name="Heyl A."/>
            <person name="Rumpler F."/>
            <person name="Villalobos L.I.A.C."/>
            <person name="Clay J.M."/>
            <person name="Skokan R."/>
            <person name="Toyoda A."/>
            <person name="Suzuki Y."/>
            <person name="Kagoshima H."/>
            <person name="Schijlen E."/>
            <person name="Tajeshwar N."/>
            <person name="Catarino B."/>
            <person name="Hetherington A.J."/>
            <person name="Saltykova A."/>
            <person name="Bonnot C."/>
            <person name="Breuninger H."/>
            <person name="Symeonidi A."/>
            <person name="Radhakrishnan G.V."/>
            <person name="Van Nieuwerburgh F."/>
            <person name="Deforce D."/>
            <person name="Chang C."/>
            <person name="Karol K.G."/>
            <person name="Hedrich R."/>
            <person name="Ulvskov P."/>
            <person name="Glockner G."/>
            <person name="Delwiche C.F."/>
            <person name="Petrasek J."/>
            <person name="Van de Peer Y."/>
            <person name="Friml J."/>
            <person name="Beilby M."/>
            <person name="Dolan L."/>
            <person name="Kohara Y."/>
            <person name="Sugano S."/>
            <person name="Fujiyama A."/>
            <person name="Delaux P.-M."/>
            <person name="Quint M."/>
            <person name="TheiBen G."/>
            <person name="Hagemann M."/>
            <person name="Harholt J."/>
            <person name="Dunand C."/>
            <person name="Zachgo S."/>
            <person name="Langdale J."/>
            <person name="Maumus F."/>
            <person name="Straeten D.V.D."/>
            <person name="Gould S.B."/>
            <person name="Rensing S.A."/>
        </authorList>
    </citation>
    <scope>NUCLEOTIDE SEQUENCE [LARGE SCALE GENOMIC DNA]</scope>
    <source>
        <strain evidence="1 2">S276</strain>
    </source>
</reference>
<dbReference type="Gramene" id="GBG66354">
    <property type="protein sequence ID" value="GBG66354"/>
    <property type="gene ID" value="CBR_g60005"/>
</dbReference>
<proteinExistence type="predicted"/>
<comment type="caution">
    <text evidence="1">The sequence shown here is derived from an EMBL/GenBank/DDBJ whole genome shotgun (WGS) entry which is preliminary data.</text>
</comment>
<organism evidence="1 2">
    <name type="scientific">Chara braunii</name>
    <name type="common">Braun's stonewort</name>
    <dbReference type="NCBI Taxonomy" id="69332"/>
    <lineage>
        <taxon>Eukaryota</taxon>
        <taxon>Viridiplantae</taxon>
        <taxon>Streptophyta</taxon>
        <taxon>Charophyceae</taxon>
        <taxon>Charales</taxon>
        <taxon>Characeae</taxon>
        <taxon>Chara</taxon>
    </lineage>
</organism>
<dbReference type="Proteomes" id="UP000265515">
    <property type="component" value="Unassembled WGS sequence"/>
</dbReference>
<sequence>MKNSNSVYKYVLVGQELSEKLRGQRMRRCVFCRNEWQGNRHGAARHFRSVKGCSQVTNEALMDMHYTSGYAFEGGWLERIRKYEELHGPWVDERRTGGGLAQVRVASNAPVGARQQGNDVIDLDGEGEDCGAGGVEGEVEALYSQGPDKLPDGEGCSNLGKRKGVVGATLQQGKKMRQSAIKEVFGFDWVAQHRKLWLRFVYNNQFPFNIFRSPTWKARESQSRHLGLLYTCETRFASVYAMLERLDVVRRPLERMLDGTDWCREPWATTSIRQHARWVRWQIRHGSWWDSMDILRAVMKPAYDLLRKMDRGGLCMFRVVEWAGRLATKVEAAVAPLEDGLVDQIFRCMQERVAHICEHAHATAYLLCPMRRSMQYYSSVVMEEDRRLVREAERYILSQTGFDERRKEYRDAVMQLRDFHMHTLTCAWGGEQARAATEMCVGE</sequence>
<dbReference type="AlphaFoldDB" id="A0A388K8F7"/>
<accession>A0A388K8F7</accession>
<name>A0A388K8F7_CHABU</name>
<dbReference type="InterPro" id="IPR012337">
    <property type="entry name" value="RNaseH-like_sf"/>
</dbReference>
<evidence type="ECO:0000313" key="1">
    <source>
        <dbReference type="EMBL" id="GBG66354.1"/>
    </source>
</evidence>
<dbReference type="SUPFAM" id="SSF53098">
    <property type="entry name" value="Ribonuclease H-like"/>
    <property type="match status" value="1"/>
</dbReference>
<evidence type="ECO:0000313" key="2">
    <source>
        <dbReference type="Proteomes" id="UP000265515"/>
    </source>
</evidence>
<protein>
    <submittedName>
        <fullName evidence="1">Uncharacterized protein</fullName>
    </submittedName>
</protein>